<keyword evidence="9" id="KW-0694">RNA-binding</keyword>
<organism evidence="18 19">
    <name type="scientific">Synchytrium endobioticum</name>
    <dbReference type="NCBI Taxonomy" id="286115"/>
    <lineage>
        <taxon>Eukaryota</taxon>
        <taxon>Fungi</taxon>
        <taxon>Fungi incertae sedis</taxon>
        <taxon>Chytridiomycota</taxon>
        <taxon>Chytridiomycota incertae sedis</taxon>
        <taxon>Chytridiomycetes</taxon>
        <taxon>Synchytriales</taxon>
        <taxon>Synchytriaceae</taxon>
        <taxon>Synchytrium</taxon>
    </lineage>
</organism>
<dbReference type="STRING" id="286115.A0A507D6Q2"/>
<dbReference type="GO" id="GO:0005730">
    <property type="term" value="C:nucleolus"/>
    <property type="evidence" value="ECO:0007669"/>
    <property type="project" value="UniProtKB-SubCell"/>
</dbReference>
<evidence type="ECO:0000256" key="10">
    <source>
        <dbReference type="ARBA" id="ARBA00023242"/>
    </source>
</evidence>
<dbReference type="InterPro" id="IPR000629">
    <property type="entry name" value="RNA-helicase_DEAD-box_CS"/>
</dbReference>
<dbReference type="Pfam" id="PF00271">
    <property type="entry name" value="Helicase_C"/>
    <property type="match status" value="1"/>
</dbReference>
<feature type="domain" description="Helicase C-terminal" evidence="16">
    <location>
        <begin position="294"/>
        <end position="447"/>
    </location>
</feature>
<name>A0A507D6Q2_9FUNG</name>
<keyword evidence="5 13" id="KW-0547">Nucleotide-binding</keyword>
<dbReference type="PROSITE" id="PS00039">
    <property type="entry name" value="DEAD_ATP_HELICASE"/>
    <property type="match status" value="1"/>
</dbReference>
<dbReference type="CDD" id="cd18787">
    <property type="entry name" value="SF2_C_DEAD"/>
    <property type="match status" value="1"/>
</dbReference>
<evidence type="ECO:0000256" key="4">
    <source>
        <dbReference type="ARBA" id="ARBA00012552"/>
    </source>
</evidence>
<dbReference type="Proteomes" id="UP000317494">
    <property type="component" value="Unassembled WGS sequence"/>
</dbReference>
<dbReference type="PROSITE" id="PS51192">
    <property type="entry name" value="HELICASE_ATP_BIND_1"/>
    <property type="match status" value="1"/>
</dbReference>
<evidence type="ECO:0000256" key="1">
    <source>
        <dbReference type="ARBA" id="ARBA00003706"/>
    </source>
</evidence>
<dbReference type="InterPro" id="IPR033517">
    <property type="entry name" value="DDX54/DBP10_DEAD-box_helicase"/>
</dbReference>
<evidence type="ECO:0000256" key="11">
    <source>
        <dbReference type="ARBA" id="ARBA00047984"/>
    </source>
</evidence>
<keyword evidence="10" id="KW-0539">Nucleus</keyword>
<evidence type="ECO:0000313" key="18">
    <source>
        <dbReference type="EMBL" id="TPX47289.1"/>
    </source>
</evidence>
<dbReference type="GO" id="GO:0005829">
    <property type="term" value="C:cytosol"/>
    <property type="evidence" value="ECO:0007669"/>
    <property type="project" value="TreeGrafter"/>
</dbReference>
<feature type="compositionally biased region" description="Basic residues" evidence="14">
    <location>
        <begin position="738"/>
        <end position="756"/>
    </location>
</feature>
<dbReference type="Pfam" id="PF08147">
    <property type="entry name" value="DBP10CT"/>
    <property type="match status" value="1"/>
</dbReference>
<dbReference type="SMART" id="SM00490">
    <property type="entry name" value="HELICc"/>
    <property type="match status" value="1"/>
</dbReference>
<dbReference type="CDD" id="cd17959">
    <property type="entry name" value="DEADc_DDX54"/>
    <property type="match status" value="1"/>
</dbReference>
<dbReference type="SMART" id="SM01123">
    <property type="entry name" value="DBP10CT"/>
    <property type="match status" value="1"/>
</dbReference>
<evidence type="ECO:0000256" key="12">
    <source>
        <dbReference type="PROSITE-ProRule" id="PRU00552"/>
    </source>
</evidence>
<evidence type="ECO:0000256" key="6">
    <source>
        <dbReference type="ARBA" id="ARBA00022801"/>
    </source>
</evidence>
<dbReference type="InterPro" id="IPR014001">
    <property type="entry name" value="Helicase_ATP-bd"/>
</dbReference>
<evidence type="ECO:0000256" key="13">
    <source>
        <dbReference type="RuleBase" id="RU000492"/>
    </source>
</evidence>
<gene>
    <name evidence="18" type="ORF">SeMB42_g03378</name>
</gene>
<dbReference type="InterPro" id="IPR014014">
    <property type="entry name" value="RNA_helicase_DEAD_Q_motif"/>
</dbReference>
<feature type="domain" description="DEAD-box RNA helicase Q" evidence="17">
    <location>
        <begin position="64"/>
        <end position="92"/>
    </location>
</feature>
<dbReference type="InterPro" id="IPR012541">
    <property type="entry name" value="DBP10_C"/>
</dbReference>
<keyword evidence="7 13" id="KW-0347">Helicase</keyword>
<comment type="caution">
    <text evidence="18">The sequence shown here is derived from an EMBL/GenBank/DDBJ whole genome shotgun (WGS) entry which is preliminary data.</text>
</comment>
<dbReference type="PANTHER" id="PTHR47959:SF8">
    <property type="entry name" value="RNA HELICASE"/>
    <property type="match status" value="1"/>
</dbReference>
<dbReference type="InterPro" id="IPR001650">
    <property type="entry name" value="Helicase_C-like"/>
</dbReference>
<evidence type="ECO:0000256" key="2">
    <source>
        <dbReference type="ARBA" id="ARBA00004604"/>
    </source>
</evidence>
<keyword evidence="8 13" id="KW-0067">ATP-binding</keyword>
<comment type="similarity">
    <text evidence="3">Belongs to the DEAD box helicase family. DDX54/DBP10 subfamily.</text>
</comment>
<comment type="subcellular location">
    <subcellularLocation>
        <location evidence="2">Nucleus</location>
        <location evidence="2">Nucleolus</location>
    </subcellularLocation>
</comment>
<evidence type="ECO:0000259" key="17">
    <source>
        <dbReference type="PROSITE" id="PS51195"/>
    </source>
</evidence>
<evidence type="ECO:0000256" key="5">
    <source>
        <dbReference type="ARBA" id="ARBA00022741"/>
    </source>
</evidence>
<evidence type="ECO:0000256" key="9">
    <source>
        <dbReference type="ARBA" id="ARBA00022884"/>
    </source>
</evidence>
<feature type="domain" description="Helicase ATP-binding" evidence="15">
    <location>
        <begin position="95"/>
        <end position="267"/>
    </location>
</feature>
<keyword evidence="6 13" id="KW-0378">Hydrolase</keyword>
<sequence length="769" mass="85660">MLSASEEAMCRPYLMAQKCPWILVRTHTNINLSSVSCSMDDHDGEKEELAEQVREANRKHKKSGGFQAMGLSSLVYRAILHKGYKVPTPIQRKAIPIIMHGRDVVAMARTGSGKTAAFLIPMLERLKQHSARVGARALILSPSRELAAQTLKFTKELGKYMDLRACNLVGGDNMDEQFAAMAANPDIIVATPGRLMHLLIEMKSNLKTVEYVVFDEADRLYEMGFASQLHEILHALPETRQTLLFSATLPKMLVDFAKAGLSNPALIRLDVDTRISRDLQMLFFATKTVEKDAALIHLLRKLGDKDELTIVFASTKHHVEFVHEMLSAAGIDNSYIYGSLDQTARKIHLNRFKTMKQRVLIVTDVAARGLDVPLLDNVVNYDFPCAPKIFVHRVGRAGRAGRKGISYSFISPDEVPYLLDLQLFTSRPFLFASAMAGKYPDYTSEIILGDIPRSLLDPLLEETQSLISSNINLENLKTAAMNAYKMYHKTRGVAAPESYRRSKEMANTTHGLHPWFSDEVDIHEAARLAMIQSLSKYRSRKEDSKAILFPIATAKLSRDSEYYMSHAPADANTERGYSMPGKATFAEQARAAVIEVTGDDKDTMKASRKLQWDSKKHNFVRPTIGADNKKRVRTDSGALVPASYNSKRFEDWQAKTKMSLPRPGEMELDNGAASAKALSAFGNRRFRHNKITAPTPGSASSIRKEAKRQKTSHDNSAGSAKSGAPVKSELKTSTQIAKARKIKEMRKAKNSRKPLHKSIPAVDKATANR</sequence>
<dbReference type="InterPro" id="IPR027417">
    <property type="entry name" value="P-loop_NTPase"/>
</dbReference>
<protein>
    <recommendedName>
        <fullName evidence="4">RNA helicase</fullName>
        <ecNumber evidence="4">3.6.4.13</ecNumber>
    </recommendedName>
</protein>
<dbReference type="GO" id="GO:0003724">
    <property type="term" value="F:RNA helicase activity"/>
    <property type="evidence" value="ECO:0007669"/>
    <property type="project" value="UniProtKB-EC"/>
</dbReference>
<dbReference type="InterPro" id="IPR011545">
    <property type="entry name" value="DEAD/DEAH_box_helicase_dom"/>
</dbReference>
<evidence type="ECO:0000256" key="8">
    <source>
        <dbReference type="ARBA" id="ARBA00022840"/>
    </source>
</evidence>
<comment type="function">
    <text evidence="1">ATP-binding RNA helicase involved in the biogenesis of 60S ribosomal subunits and is required for the normal formation of 25S and 5.8S rRNAs.</text>
</comment>
<comment type="catalytic activity">
    <reaction evidence="11">
        <text>ATP + H2O = ADP + phosphate + H(+)</text>
        <dbReference type="Rhea" id="RHEA:13065"/>
        <dbReference type="ChEBI" id="CHEBI:15377"/>
        <dbReference type="ChEBI" id="CHEBI:15378"/>
        <dbReference type="ChEBI" id="CHEBI:30616"/>
        <dbReference type="ChEBI" id="CHEBI:43474"/>
        <dbReference type="ChEBI" id="CHEBI:456216"/>
        <dbReference type="EC" id="3.6.4.13"/>
    </reaction>
</comment>
<evidence type="ECO:0000256" key="3">
    <source>
        <dbReference type="ARBA" id="ARBA00010379"/>
    </source>
</evidence>
<feature type="short sequence motif" description="Q motif" evidence="12">
    <location>
        <begin position="64"/>
        <end position="92"/>
    </location>
</feature>
<dbReference type="EMBL" id="QEAN01000119">
    <property type="protein sequence ID" value="TPX47289.1"/>
    <property type="molecule type" value="Genomic_DNA"/>
</dbReference>
<keyword evidence="19" id="KW-1185">Reference proteome</keyword>
<dbReference type="GO" id="GO:0005524">
    <property type="term" value="F:ATP binding"/>
    <property type="evidence" value="ECO:0007669"/>
    <property type="project" value="UniProtKB-KW"/>
</dbReference>
<dbReference type="PANTHER" id="PTHR47959">
    <property type="entry name" value="ATP-DEPENDENT RNA HELICASE RHLE-RELATED"/>
    <property type="match status" value="1"/>
</dbReference>
<accession>A0A507D6Q2</accession>
<dbReference type="InterPro" id="IPR050079">
    <property type="entry name" value="DEAD_box_RNA_helicase"/>
</dbReference>
<proteinExistence type="inferred from homology"/>
<dbReference type="GO" id="GO:0016887">
    <property type="term" value="F:ATP hydrolysis activity"/>
    <property type="evidence" value="ECO:0007669"/>
    <property type="project" value="RHEA"/>
</dbReference>
<dbReference type="AlphaFoldDB" id="A0A507D6Q2"/>
<feature type="region of interest" description="Disordered" evidence="14">
    <location>
        <begin position="685"/>
        <end position="769"/>
    </location>
</feature>
<dbReference type="Pfam" id="PF00270">
    <property type="entry name" value="DEAD"/>
    <property type="match status" value="1"/>
</dbReference>
<dbReference type="SMART" id="SM00487">
    <property type="entry name" value="DEXDc"/>
    <property type="match status" value="1"/>
</dbReference>
<dbReference type="PROSITE" id="PS51195">
    <property type="entry name" value="Q_MOTIF"/>
    <property type="match status" value="1"/>
</dbReference>
<dbReference type="FunFam" id="3.40.50.300:FF:000865">
    <property type="entry name" value="ATP-dependent RNA helicase DDX54"/>
    <property type="match status" value="1"/>
</dbReference>
<dbReference type="EC" id="3.6.4.13" evidence="4"/>
<evidence type="ECO:0000313" key="19">
    <source>
        <dbReference type="Proteomes" id="UP000317494"/>
    </source>
</evidence>
<evidence type="ECO:0000259" key="15">
    <source>
        <dbReference type="PROSITE" id="PS51192"/>
    </source>
</evidence>
<dbReference type="PROSITE" id="PS51194">
    <property type="entry name" value="HELICASE_CTER"/>
    <property type="match status" value="1"/>
</dbReference>
<evidence type="ECO:0000256" key="7">
    <source>
        <dbReference type="ARBA" id="ARBA00022806"/>
    </source>
</evidence>
<reference evidence="18 19" key="1">
    <citation type="journal article" date="2019" name="Sci. Rep.">
        <title>Comparative genomics of chytrid fungi reveal insights into the obligate biotrophic and pathogenic lifestyle of Synchytrium endobioticum.</title>
        <authorList>
            <person name="van de Vossenberg B.T.L.H."/>
            <person name="Warris S."/>
            <person name="Nguyen H.D.T."/>
            <person name="van Gent-Pelzer M.P.E."/>
            <person name="Joly D.L."/>
            <person name="van de Geest H.C."/>
            <person name="Bonants P.J.M."/>
            <person name="Smith D.S."/>
            <person name="Levesque C.A."/>
            <person name="van der Lee T.A.J."/>
        </authorList>
    </citation>
    <scope>NUCLEOTIDE SEQUENCE [LARGE SCALE GENOMIC DNA]</scope>
    <source>
        <strain evidence="18 19">MB42</strain>
    </source>
</reference>
<dbReference type="SUPFAM" id="SSF52540">
    <property type="entry name" value="P-loop containing nucleoside triphosphate hydrolases"/>
    <property type="match status" value="2"/>
</dbReference>
<dbReference type="VEuPathDB" id="FungiDB:SeMB42_g03378"/>
<dbReference type="Gene3D" id="3.40.50.300">
    <property type="entry name" value="P-loop containing nucleotide triphosphate hydrolases"/>
    <property type="match status" value="2"/>
</dbReference>
<evidence type="ECO:0000259" key="16">
    <source>
        <dbReference type="PROSITE" id="PS51194"/>
    </source>
</evidence>
<dbReference type="GO" id="GO:0003723">
    <property type="term" value="F:RNA binding"/>
    <property type="evidence" value="ECO:0007669"/>
    <property type="project" value="UniProtKB-KW"/>
</dbReference>
<evidence type="ECO:0000256" key="14">
    <source>
        <dbReference type="SAM" id="MobiDB-lite"/>
    </source>
</evidence>